<dbReference type="Proteomes" id="UP000253752">
    <property type="component" value="Unassembled WGS sequence"/>
</dbReference>
<dbReference type="Pfam" id="PF00392">
    <property type="entry name" value="GntR"/>
    <property type="match status" value="2"/>
</dbReference>
<keyword evidence="1" id="KW-0805">Transcription regulation</keyword>
<evidence type="ECO:0000256" key="2">
    <source>
        <dbReference type="ARBA" id="ARBA00023125"/>
    </source>
</evidence>
<dbReference type="InterPro" id="IPR036390">
    <property type="entry name" value="WH_DNA-bd_sf"/>
</dbReference>
<proteinExistence type="predicted"/>
<dbReference type="RefSeq" id="WP_009305550.1">
    <property type="nucleotide sequence ID" value="NZ_CP089333.1"/>
</dbReference>
<dbReference type="PROSITE" id="PS50949">
    <property type="entry name" value="HTH_GNTR"/>
    <property type="match status" value="2"/>
</dbReference>
<keyword evidence="2" id="KW-0238">DNA-binding</keyword>
<dbReference type="GO" id="GO:0003700">
    <property type="term" value="F:DNA-binding transcription factor activity"/>
    <property type="evidence" value="ECO:0007669"/>
    <property type="project" value="InterPro"/>
</dbReference>
<evidence type="ECO:0000256" key="1">
    <source>
        <dbReference type="ARBA" id="ARBA00023015"/>
    </source>
</evidence>
<dbReference type="CDD" id="cd07377">
    <property type="entry name" value="WHTH_GntR"/>
    <property type="match status" value="2"/>
</dbReference>
<dbReference type="SMART" id="SM00345">
    <property type="entry name" value="HTH_GNTR"/>
    <property type="match status" value="2"/>
</dbReference>
<keyword evidence="3" id="KW-0804">Transcription</keyword>
<dbReference type="InterPro" id="IPR000524">
    <property type="entry name" value="Tscrpt_reg_HTH_GntR"/>
</dbReference>
<organism evidence="5 6">
    <name type="scientific">Eggerthella lenta</name>
    <name type="common">Eubacterium lentum</name>
    <dbReference type="NCBI Taxonomy" id="84112"/>
    <lineage>
        <taxon>Bacteria</taxon>
        <taxon>Bacillati</taxon>
        <taxon>Actinomycetota</taxon>
        <taxon>Coriobacteriia</taxon>
        <taxon>Eggerthellales</taxon>
        <taxon>Eggerthellaceae</taxon>
        <taxon>Eggerthella</taxon>
    </lineage>
</organism>
<sequence length="486" mass="53396">MEKKATLFEYVYRQLVSDIEQGALRYGDALPSLHDLCDRFRVGIRTIRDVQRALKADGYIVVEERKRAVVAYRPADDADDGRIRALLARREVVADCYRTLELVMPPLFYLAARCCSDEDLFALAQDAKRVDRSGVSEGWRISHASIVLHGLVAKAGNPLFTSCFASLERIGLVPVVPGFESPFASRAVDVDGGLMTWMFSSLLLRDADEVQYRFGCMYRGVAQRVGAYFDALENAYAPAVDIGSFGYAWNAKAGLEFVHGQIARNLVERIVRGEFVDGQLLPSIAELSAQYGVSASTVQKAYGALNVIGVARTVNGLGTRVQLGNATFSERWLEDHSFKRDVGTYVHAAQMMCAVLPAALSRVQGHAEEVASSAERALAVEEGDWAVSKALMTGLIECTEPCALQTILRELNDLLRWGAFLTLFAASRESASALSSLESIALGQARRADDEGFSQSMTAYYRLMLQSVLAFLERAGMIDVDRTIVP</sequence>
<feature type="domain" description="HTH gntR-type" evidence="4">
    <location>
        <begin position="256"/>
        <end position="324"/>
    </location>
</feature>
<dbReference type="PANTHER" id="PTHR43537:SF5">
    <property type="entry name" value="UXU OPERON TRANSCRIPTIONAL REGULATOR"/>
    <property type="match status" value="1"/>
</dbReference>
<dbReference type="SUPFAM" id="SSF46785">
    <property type="entry name" value="Winged helix' DNA-binding domain"/>
    <property type="match status" value="2"/>
</dbReference>
<name>A0A369MMK6_EGGLN</name>
<accession>A0A369MMK6</accession>
<gene>
    <name evidence="5" type="ORF">C1872_14750</name>
</gene>
<evidence type="ECO:0000256" key="3">
    <source>
        <dbReference type="ARBA" id="ARBA00023163"/>
    </source>
</evidence>
<comment type="caution">
    <text evidence="5">The sequence shown here is derived from an EMBL/GenBank/DDBJ whole genome shotgun (WGS) entry which is preliminary data.</text>
</comment>
<protein>
    <submittedName>
        <fullName evidence="5">GntR family transcriptional regulator</fullName>
    </submittedName>
</protein>
<feature type="domain" description="HTH gntR-type" evidence="4">
    <location>
        <begin position="5"/>
        <end position="73"/>
    </location>
</feature>
<evidence type="ECO:0000313" key="5">
    <source>
        <dbReference type="EMBL" id="RDB74944.1"/>
    </source>
</evidence>
<dbReference type="Gene3D" id="1.10.10.10">
    <property type="entry name" value="Winged helix-like DNA-binding domain superfamily/Winged helix DNA-binding domain"/>
    <property type="match status" value="2"/>
</dbReference>
<evidence type="ECO:0000313" key="6">
    <source>
        <dbReference type="Proteomes" id="UP000253752"/>
    </source>
</evidence>
<dbReference type="AlphaFoldDB" id="A0A369MMK6"/>
<dbReference type="InterPro" id="IPR036388">
    <property type="entry name" value="WH-like_DNA-bd_sf"/>
</dbReference>
<dbReference type="GO" id="GO:0003677">
    <property type="term" value="F:DNA binding"/>
    <property type="evidence" value="ECO:0007669"/>
    <property type="project" value="UniProtKB-KW"/>
</dbReference>
<reference evidence="5 6" key="1">
    <citation type="journal article" date="2018" name="Elife">
        <title>Discovery and characterization of a prevalent human gut bacterial enzyme sufficient for the inactivation of a family of plant toxins.</title>
        <authorList>
            <person name="Koppel N."/>
            <person name="Bisanz J.E."/>
            <person name="Pandelia M.E."/>
            <person name="Turnbaugh P.J."/>
            <person name="Balskus E.P."/>
        </authorList>
    </citation>
    <scope>NUCLEOTIDE SEQUENCE [LARGE SCALE GENOMIC DNA]</scope>
    <source>
        <strain evidence="5 6">MR1 #12</strain>
    </source>
</reference>
<dbReference type="PANTHER" id="PTHR43537">
    <property type="entry name" value="TRANSCRIPTIONAL REGULATOR, GNTR FAMILY"/>
    <property type="match status" value="1"/>
</dbReference>
<evidence type="ECO:0000259" key="4">
    <source>
        <dbReference type="PROSITE" id="PS50949"/>
    </source>
</evidence>
<dbReference type="EMBL" id="PPTX01000032">
    <property type="protein sequence ID" value="RDB74944.1"/>
    <property type="molecule type" value="Genomic_DNA"/>
</dbReference>